<evidence type="ECO:0000313" key="2">
    <source>
        <dbReference type="Proteomes" id="UP001523262"/>
    </source>
</evidence>
<keyword evidence="2" id="KW-1185">Reference proteome</keyword>
<protein>
    <submittedName>
        <fullName evidence="1">Uncharacterized protein</fullName>
    </submittedName>
</protein>
<accession>A0ABT0W886</accession>
<dbReference type="EMBL" id="JAMQCR010000001">
    <property type="protein sequence ID" value="MCM2532548.1"/>
    <property type="molecule type" value="Genomic_DNA"/>
</dbReference>
<organism evidence="1 2">
    <name type="scientific">Neobacillus pocheonensis</name>
    <dbReference type="NCBI Taxonomy" id="363869"/>
    <lineage>
        <taxon>Bacteria</taxon>
        <taxon>Bacillati</taxon>
        <taxon>Bacillota</taxon>
        <taxon>Bacilli</taxon>
        <taxon>Bacillales</taxon>
        <taxon>Bacillaceae</taxon>
        <taxon>Neobacillus</taxon>
    </lineage>
</organism>
<sequence>MRKKTNFVQHVIMRNQFYIFTEFPIEWKNEMKLSDGEYSVVCDAWFKSNGKYHILEVDHSQTMKENANKIAKYRGLYENKIMEKDIGHLPYLLWVTTTELKKKKLVELCKGLPYAVYTINDII</sequence>
<comment type="caution">
    <text evidence="1">The sequence shown here is derived from an EMBL/GenBank/DDBJ whole genome shotgun (WGS) entry which is preliminary data.</text>
</comment>
<name>A0ABT0W886_9BACI</name>
<proteinExistence type="predicted"/>
<evidence type="ECO:0000313" key="1">
    <source>
        <dbReference type="EMBL" id="MCM2532548.1"/>
    </source>
</evidence>
<gene>
    <name evidence="1" type="ORF">NDK43_09320</name>
</gene>
<reference evidence="1 2" key="1">
    <citation type="submission" date="2022-06" db="EMBL/GenBank/DDBJ databases">
        <authorList>
            <person name="Jeon C.O."/>
        </authorList>
    </citation>
    <scope>NUCLEOTIDE SEQUENCE [LARGE SCALE GENOMIC DNA]</scope>
    <source>
        <strain evidence="1 2">KCTC 13943</strain>
    </source>
</reference>
<dbReference type="Proteomes" id="UP001523262">
    <property type="component" value="Unassembled WGS sequence"/>
</dbReference>